<dbReference type="RefSeq" id="WP_078671355.1">
    <property type="nucleotide sequence ID" value="NZ_FUWZ01000003.1"/>
</dbReference>
<evidence type="ECO:0000256" key="2">
    <source>
        <dbReference type="ARBA" id="ARBA00023125"/>
    </source>
</evidence>
<evidence type="ECO:0000313" key="6">
    <source>
        <dbReference type="EMBL" id="SKA32289.1"/>
    </source>
</evidence>
<dbReference type="SUPFAM" id="SSF46689">
    <property type="entry name" value="Homeodomain-like"/>
    <property type="match status" value="1"/>
</dbReference>
<keyword evidence="3" id="KW-0804">Transcription</keyword>
<dbReference type="EMBL" id="FUWZ01000003">
    <property type="protein sequence ID" value="SKA32289.1"/>
    <property type="molecule type" value="Genomic_DNA"/>
</dbReference>
<name>A0A1T4SVV3_9BACT</name>
<feature type="DNA-binding region" description="H-T-H motif" evidence="4">
    <location>
        <begin position="35"/>
        <end position="54"/>
    </location>
</feature>
<dbReference type="InterPro" id="IPR025996">
    <property type="entry name" value="MT1864/Rv1816-like_C"/>
</dbReference>
<feature type="domain" description="HTH tetR-type" evidence="5">
    <location>
        <begin position="12"/>
        <end position="72"/>
    </location>
</feature>
<keyword evidence="7" id="KW-1185">Reference proteome</keyword>
<evidence type="ECO:0000259" key="5">
    <source>
        <dbReference type="PROSITE" id="PS50977"/>
    </source>
</evidence>
<accession>A0A1T4SVV3</accession>
<organism evidence="6 7">
    <name type="scientific">Chitinophaga eiseniae</name>
    <dbReference type="NCBI Taxonomy" id="634771"/>
    <lineage>
        <taxon>Bacteria</taxon>
        <taxon>Pseudomonadati</taxon>
        <taxon>Bacteroidota</taxon>
        <taxon>Chitinophagia</taxon>
        <taxon>Chitinophagales</taxon>
        <taxon>Chitinophagaceae</taxon>
        <taxon>Chitinophaga</taxon>
    </lineage>
</organism>
<dbReference type="InterPro" id="IPR036271">
    <property type="entry name" value="Tet_transcr_reg_TetR-rel_C_sf"/>
</dbReference>
<dbReference type="PRINTS" id="PR00455">
    <property type="entry name" value="HTHTETR"/>
</dbReference>
<dbReference type="PANTHER" id="PTHR30055">
    <property type="entry name" value="HTH-TYPE TRANSCRIPTIONAL REGULATOR RUTR"/>
    <property type="match status" value="1"/>
</dbReference>
<evidence type="ECO:0000256" key="4">
    <source>
        <dbReference type="PROSITE-ProRule" id="PRU00335"/>
    </source>
</evidence>
<dbReference type="PANTHER" id="PTHR30055:SF212">
    <property type="entry name" value="TETR-FAMILY FAMILY TRANSCRIPTIONAL REGULATOR"/>
    <property type="match status" value="1"/>
</dbReference>
<proteinExistence type="predicted"/>
<evidence type="ECO:0000256" key="1">
    <source>
        <dbReference type="ARBA" id="ARBA00023015"/>
    </source>
</evidence>
<gene>
    <name evidence="6" type="ORF">SAMN04488128_103631</name>
</gene>
<dbReference type="InterPro" id="IPR050109">
    <property type="entry name" value="HTH-type_TetR-like_transc_reg"/>
</dbReference>
<dbReference type="Proteomes" id="UP000190367">
    <property type="component" value="Unassembled WGS sequence"/>
</dbReference>
<dbReference type="GO" id="GO:0000976">
    <property type="term" value="F:transcription cis-regulatory region binding"/>
    <property type="evidence" value="ECO:0007669"/>
    <property type="project" value="TreeGrafter"/>
</dbReference>
<sequence length="204" mass="23812">MGIAERKERERADMRRRIVDAAIKMFVEEGYEKVSIRNIADRIEYSPATIYLYYKDKDELLYDVQKEAFLTLADHFARNLTAADPLERLEQLAWAYVGFYRENPELYDLMFIIKAPMNAEHEKEKWENGDRAYDALYNLVAECVKAEKIRFRDATVAAMSIWAFAHGLIALDLRSRLKVCKLHDNELNVSIDDSISAYLEVIKC</sequence>
<dbReference type="InterPro" id="IPR001647">
    <property type="entry name" value="HTH_TetR"/>
</dbReference>
<dbReference type="InterPro" id="IPR009057">
    <property type="entry name" value="Homeodomain-like_sf"/>
</dbReference>
<reference evidence="7" key="1">
    <citation type="submission" date="2017-02" db="EMBL/GenBank/DDBJ databases">
        <authorList>
            <person name="Varghese N."/>
            <person name="Submissions S."/>
        </authorList>
    </citation>
    <scope>NUCLEOTIDE SEQUENCE [LARGE SCALE GENOMIC DNA]</scope>
    <source>
        <strain evidence="7">DSM 22224</strain>
    </source>
</reference>
<dbReference type="STRING" id="634771.SAMN04488128_103631"/>
<dbReference type="OrthoDB" id="594604at2"/>
<keyword evidence="2 4" id="KW-0238">DNA-binding</keyword>
<dbReference type="Pfam" id="PF00440">
    <property type="entry name" value="TetR_N"/>
    <property type="match status" value="1"/>
</dbReference>
<dbReference type="Pfam" id="PF13305">
    <property type="entry name" value="TetR_C_33"/>
    <property type="match status" value="1"/>
</dbReference>
<dbReference type="SUPFAM" id="SSF48498">
    <property type="entry name" value="Tetracyclin repressor-like, C-terminal domain"/>
    <property type="match status" value="1"/>
</dbReference>
<dbReference type="AlphaFoldDB" id="A0A1T4SVV3"/>
<dbReference type="PROSITE" id="PS50977">
    <property type="entry name" value="HTH_TETR_2"/>
    <property type="match status" value="1"/>
</dbReference>
<dbReference type="GO" id="GO:0003700">
    <property type="term" value="F:DNA-binding transcription factor activity"/>
    <property type="evidence" value="ECO:0007669"/>
    <property type="project" value="TreeGrafter"/>
</dbReference>
<keyword evidence="1" id="KW-0805">Transcription regulation</keyword>
<evidence type="ECO:0000256" key="3">
    <source>
        <dbReference type="ARBA" id="ARBA00023163"/>
    </source>
</evidence>
<evidence type="ECO:0000313" key="7">
    <source>
        <dbReference type="Proteomes" id="UP000190367"/>
    </source>
</evidence>
<dbReference type="Gene3D" id="1.10.357.10">
    <property type="entry name" value="Tetracycline Repressor, domain 2"/>
    <property type="match status" value="1"/>
</dbReference>
<protein>
    <submittedName>
        <fullName evidence="6">DNA-binding transcriptional regulator, AcrR family</fullName>
    </submittedName>
</protein>